<dbReference type="PROSITE" id="PS00455">
    <property type="entry name" value="AMP_BINDING"/>
    <property type="match status" value="1"/>
</dbReference>
<protein>
    <submittedName>
        <fullName evidence="5">Acyl-CoA synthetase</fullName>
    </submittedName>
</protein>
<dbReference type="GO" id="GO:0016405">
    <property type="term" value="F:CoA-ligase activity"/>
    <property type="evidence" value="ECO:0007669"/>
    <property type="project" value="TreeGrafter"/>
</dbReference>
<reference evidence="5" key="1">
    <citation type="submission" date="2014-08" db="EMBL/GenBank/DDBJ databases">
        <authorList>
            <person name="Sharma Rahul"/>
            <person name="Thines Marco"/>
        </authorList>
    </citation>
    <scope>NUCLEOTIDE SEQUENCE</scope>
</reference>
<evidence type="ECO:0000256" key="2">
    <source>
        <dbReference type="ARBA" id="ARBA00022598"/>
    </source>
</evidence>
<keyword evidence="2" id="KW-0436">Ligase</keyword>
<evidence type="ECO:0000256" key="1">
    <source>
        <dbReference type="ARBA" id="ARBA00006432"/>
    </source>
</evidence>
<dbReference type="Gene3D" id="3.30.300.30">
    <property type="match status" value="1"/>
</dbReference>
<evidence type="ECO:0000259" key="3">
    <source>
        <dbReference type="Pfam" id="PF00501"/>
    </source>
</evidence>
<dbReference type="PANTHER" id="PTHR24096">
    <property type="entry name" value="LONG-CHAIN-FATTY-ACID--COA LIGASE"/>
    <property type="match status" value="1"/>
</dbReference>
<evidence type="ECO:0000259" key="4">
    <source>
        <dbReference type="Pfam" id="PF13193"/>
    </source>
</evidence>
<dbReference type="PANTHER" id="PTHR24096:SF149">
    <property type="entry name" value="AMP-BINDING DOMAIN-CONTAINING PROTEIN-RELATED"/>
    <property type="match status" value="1"/>
</dbReference>
<proteinExistence type="inferred from homology"/>
<dbReference type="InterPro" id="IPR025110">
    <property type="entry name" value="AMP-bd_C"/>
</dbReference>
<comment type="similarity">
    <text evidence="1">Belongs to the ATP-dependent AMP-binding enzyme family.</text>
</comment>
<dbReference type="InterPro" id="IPR020845">
    <property type="entry name" value="AMP-binding_CS"/>
</dbReference>
<dbReference type="InterPro" id="IPR000873">
    <property type="entry name" value="AMP-dep_synth/lig_dom"/>
</dbReference>
<sequence>MNISNHSSAHSPSYDVESVSPFPEIPIESLPVRNLYSHLLPLDSPFSKTSPAFIDALTEKSLSRNDLRHEAGKIAKGLNSELGLVRRKETVGIFLANGLDWAEIFLAAQRGGWPTALFASSLSSTDLSRQLELSRPEVTFTSTTLLPTLQAAYSLLLTPPSSSEIQRKTVLIDSSPNVDTQGFRTLDGLKADISLEQVELEDRQIEREGEDIAQRTSVICFSSGTEGLSKGVETTHHNLTSLMTMMKPPVFPTLDPAKDSMLGLLPFSHIYGLFKLMLLPLQHGFPMVIVPKIDLRAICHAIQTYKVTCAIVVPPILIHLASSKVVDKYDLSSLDWLLSGAASLGKDLIHKVEARFSASNTIVLQGYGLTETSPVTHILQLSDTQAHPGSIGRLIPNVEARLVDQEGKDVVPDKEGSAEGEMWIKGPNVMKGYLGNPEATRDTIDSDGWLKTGDIARVDPNGYFWLVDRRKELIKYNGHQVAPAELEILLLTHPGVADVGVVGIWSESEKSEVPRAFVAPSSTDDPLTHEAETTLILEIQDWMKTKVASHKLLRGGIVLIDQIPRSASGKILRRKLRDLASTSPGHV</sequence>
<dbReference type="AlphaFoldDB" id="A0A0F7SHD1"/>
<name>A0A0F7SHD1_PHARH</name>
<dbReference type="EMBL" id="LN483167">
    <property type="protein sequence ID" value="CDZ96714.1"/>
    <property type="molecule type" value="Genomic_DNA"/>
</dbReference>
<accession>A0A0F7SHD1</accession>
<feature type="domain" description="AMP-binding enzyme C-terminal" evidence="4">
    <location>
        <begin position="485"/>
        <end position="570"/>
    </location>
</feature>
<dbReference type="Pfam" id="PF13193">
    <property type="entry name" value="AMP-binding_C"/>
    <property type="match status" value="1"/>
</dbReference>
<dbReference type="SUPFAM" id="SSF56801">
    <property type="entry name" value="Acetyl-CoA synthetase-like"/>
    <property type="match status" value="1"/>
</dbReference>
<dbReference type="InterPro" id="IPR042099">
    <property type="entry name" value="ANL_N_sf"/>
</dbReference>
<dbReference type="CDD" id="cd05911">
    <property type="entry name" value="Firefly_Luc_like"/>
    <property type="match status" value="1"/>
</dbReference>
<feature type="domain" description="AMP-dependent synthetase/ligase" evidence="3">
    <location>
        <begin position="51"/>
        <end position="434"/>
    </location>
</feature>
<dbReference type="Gene3D" id="3.40.50.12780">
    <property type="entry name" value="N-terminal domain of ligase-like"/>
    <property type="match status" value="1"/>
</dbReference>
<organism evidence="5">
    <name type="scientific">Phaffia rhodozyma</name>
    <name type="common">Yeast</name>
    <name type="synonym">Xanthophyllomyces dendrorhous</name>
    <dbReference type="NCBI Taxonomy" id="264483"/>
    <lineage>
        <taxon>Eukaryota</taxon>
        <taxon>Fungi</taxon>
        <taxon>Dikarya</taxon>
        <taxon>Basidiomycota</taxon>
        <taxon>Agaricomycotina</taxon>
        <taxon>Tremellomycetes</taxon>
        <taxon>Cystofilobasidiales</taxon>
        <taxon>Mrakiaceae</taxon>
        <taxon>Phaffia</taxon>
    </lineage>
</organism>
<evidence type="ECO:0000313" key="5">
    <source>
        <dbReference type="EMBL" id="CDZ96714.1"/>
    </source>
</evidence>
<dbReference type="InterPro" id="IPR045851">
    <property type="entry name" value="AMP-bd_C_sf"/>
</dbReference>
<dbReference type="Pfam" id="PF00501">
    <property type="entry name" value="AMP-binding"/>
    <property type="match status" value="1"/>
</dbReference>